<dbReference type="EMBL" id="QMIE01000090">
    <property type="protein sequence ID" value="TVM11894.1"/>
    <property type="molecule type" value="Genomic_DNA"/>
</dbReference>
<protein>
    <recommendedName>
        <fullName evidence="3">Toprim domain-containing protein</fullName>
    </recommendedName>
</protein>
<keyword evidence="2" id="KW-1185">Reference proteome</keyword>
<accession>A0A7M3M9L3</accession>
<evidence type="ECO:0000313" key="1">
    <source>
        <dbReference type="EMBL" id="TVM11894.1"/>
    </source>
</evidence>
<dbReference type="CDD" id="cd00188">
    <property type="entry name" value="TOPRIM"/>
    <property type="match status" value="1"/>
</dbReference>
<comment type="caution">
    <text evidence="1">The sequence shown here is derived from an EMBL/GenBank/DDBJ whole genome shotgun (WGS) entry which is preliminary data.</text>
</comment>
<dbReference type="AlphaFoldDB" id="A0A7M3M9L3"/>
<sequence>RLARSSAAQSGHARAWEPVRHDLPSDMWRDKAGAFVGWCASSLEGSQLLLDWLEEARGLRLETIRRFNLGWNPGENGRDLYRQVTHWGLPFERNQRGKERSIWLPVGLVIPIHAHVDGAELARVKIRRAKRTDGLPADVARPYEDGPEWARQAPYVAVRGSSDHTFVLHPEARVFVVVESELDALLLAQEAGDFAGVVALGSATAKPDAPATEMLRRAGCILVALDAGTEPGGDPGEAAAWEWWLPQFHNA</sequence>
<feature type="non-terminal residue" evidence="1">
    <location>
        <position position="251"/>
    </location>
</feature>
<reference evidence="1 2" key="1">
    <citation type="submission" date="2018-06" db="EMBL/GenBank/DDBJ databases">
        <title>Complete genome of Desulfovibrio indonesiensis P37SLT.</title>
        <authorList>
            <person name="Crispim J.S."/>
            <person name="Vidigal P.M.P."/>
            <person name="Silva L.C.F."/>
            <person name="Laguardia C.N."/>
            <person name="Araujo L.C."/>
            <person name="Dias R.S."/>
            <person name="Sousa M.P."/>
            <person name="Paula S.O."/>
            <person name="Silva C."/>
        </authorList>
    </citation>
    <scope>NUCLEOTIDE SEQUENCE [LARGE SCALE GENOMIC DNA]</scope>
    <source>
        <strain evidence="1 2">P37SLT</strain>
    </source>
</reference>
<feature type="non-terminal residue" evidence="1">
    <location>
        <position position="1"/>
    </location>
</feature>
<evidence type="ECO:0000313" key="2">
    <source>
        <dbReference type="Proteomes" id="UP000448292"/>
    </source>
</evidence>
<name>A0A7M3M9L3_9BACT</name>
<proteinExistence type="predicted"/>
<gene>
    <name evidence="1" type="ORF">DPQ33_18700</name>
</gene>
<dbReference type="Proteomes" id="UP000448292">
    <property type="component" value="Unassembled WGS sequence"/>
</dbReference>
<evidence type="ECO:0008006" key="3">
    <source>
        <dbReference type="Google" id="ProtNLM"/>
    </source>
</evidence>
<organism evidence="1 2">
    <name type="scientific">Oceanidesulfovibrio indonesiensis</name>
    <dbReference type="NCBI Taxonomy" id="54767"/>
    <lineage>
        <taxon>Bacteria</taxon>
        <taxon>Pseudomonadati</taxon>
        <taxon>Thermodesulfobacteriota</taxon>
        <taxon>Desulfovibrionia</taxon>
        <taxon>Desulfovibrionales</taxon>
        <taxon>Desulfovibrionaceae</taxon>
        <taxon>Oceanidesulfovibrio</taxon>
    </lineage>
</organism>